<feature type="compositionally biased region" description="Basic and acidic residues" evidence="1">
    <location>
        <begin position="258"/>
        <end position="271"/>
    </location>
</feature>
<dbReference type="Proteomes" id="UP000789595">
    <property type="component" value="Unassembled WGS sequence"/>
</dbReference>
<accession>A0A8J2X2W3</accession>
<feature type="compositionally biased region" description="Basic and acidic residues" evidence="1">
    <location>
        <begin position="216"/>
        <end position="225"/>
    </location>
</feature>
<dbReference type="EMBL" id="CAKKNE010000003">
    <property type="protein sequence ID" value="CAH0372176.1"/>
    <property type="molecule type" value="Genomic_DNA"/>
</dbReference>
<feature type="compositionally biased region" description="Basic and acidic residues" evidence="1">
    <location>
        <begin position="240"/>
        <end position="249"/>
    </location>
</feature>
<evidence type="ECO:0000313" key="3">
    <source>
        <dbReference type="Proteomes" id="UP000789595"/>
    </source>
</evidence>
<dbReference type="SUPFAM" id="SSF48452">
    <property type="entry name" value="TPR-like"/>
    <property type="match status" value="1"/>
</dbReference>
<name>A0A8J2X2W3_9STRA</name>
<organism evidence="2 3">
    <name type="scientific">Pelagomonas calceolata</name>
    <dbReference type="NCBI Taxonomy" id="35677"/>
    <lineage>
        <taxon>Eukaryota</taxon>
        <taxon>Sar</taxon>
        <taxon>Stramenopiles</taxon>
        <taxon>Ochrophyta</taxon>
        <taxon>Pelagophyceae</taxon>
        <taxon>Pelagomonadales</taxon>
        <taxon>Pelagomonadaceae</taxon>
        <taxon>Pelagomonas</taxon>
    </lineage>
</organism>
<proteinExistence type="predicted"/>
<evidence type="ECO:0000313" key="2">
    <source>
        <dbReference type="EMBL" id="CAH0372176.1"/>
    </source>
</evidence>
<dbReference type="InterPro" id="IPR011990">
    <property type="entry name" value="TPR-like_helical_dom_sf"/>
</dbReference>
<gene>
    <name evidence="2" type="ORF">PECAL_3P21570</name>
</gene>
<dbReference type="AlphaFoldDB" id="A0A8J2X2W3"/>
<protein>
    <submittedName>
        <fullName evidence="2">Uncharacterized protein</fullName>
    </submittedName>
</protein>
<feature type="region of interest" description="Disordered" evidence="1">
    <location>
        <begin position="210"/>
        <end position="271"/>
    </location>
</feature>
<sequence>MAALAGREDPLSFEALAQRAARAAKGSDDPLIAELGVLEELQSLRLKGASTRLEEAEKRKAKGNAAFQQGETDKAMRAYLEALWLLRPLPAFDSMPPCDRSLPCGSEAAAFLGERADGLSPKHKLLRALHGNVCACALKREDWALAVLSAEHVLTAKTCPTKEWRLAVRRRAKAVNERGVGEVEWTQAAPPVPAPVEPAKRSKLATGFFASSKTSKLGETREPTPKRRPRNPVEEEAMERDEALHDYARRVASGHAYKPGEHPEDGKDVAF</sequence>
<comment type="caution">
    <text evidence="2">The sequence shown here is derived from an EMBL/GenBank/DDBJ whole genome shotgun (WGS) entry which is preliminary data.</text>
</comment>
<dbReference type="Gene3D" id="1.25.40.10">
    <property type="entry name" value="Tetratricopeptide repeat domain"/>
    <property type="match status" value="1"/>
</dbReference>
<keyword evidence="3" id="KW-1185">Reference proteome</keyword>
<evidence type="ECO:0000256" key="1">
    <source>
        <dbReference type="SAM" id="MobiDB-lite"/>
    </source>
</evidence>
<reference evidence="2" key="1">
    <citation type="submission" date="2021-11" db="EMBL/GenBank/DDBJ databases">
        <authorList>
            <consortium name="Genoscope - CEA"/>
            <person name="William W."/>
        </authorList>
    </citation>
    <scope>NUCLEOTIDE SEQUENCE</scope>
</reference>